<name>A0ACB8REX7_9AGAM</name>
<dbReference type="EMBL" id="MU276081">
    <property type="protein sequence ID" value="KAI0042150.1"/>
    <property type="molecule type" value="Genomic_DNA"/>
</dbReference>
<gene>
    <name evidence="1" type="ORF">FA95DRAFT_611615</name>
</gene>
<protein>
    <submittedName>
        <fullName evidence="1">Uncharacterized protein</fullName>
    </submittedName>
</protein>
<keyword evidence="2" id="KW-1185">Reference proteome</keyword>
<dbReference type="Proteomes" id="UP000814033">
    <property type="component" value="Unassembled WGS sequence"/>
</dbReference>
<reference evidence="1" key="1">
    <citation type="submission" date="2021-02" db="EMBL/GenBank/DDBJ databases">
        <authorList>
            <consortium name="DOE Joint Genome Institute"/>
            <person name="Ahrendt S."/>
            <person name="Looney B.P."/>
            <person name="Miyauchi S."/>
            <person name="Morin E."/>
            <person name="Drula E."/>
            <person name="Courty P.E."/>
            <person name="Chicoki N."/>
            <person name="Fauchery L."/>
            <person name="Kohler A."/>
            <person name="Kuo A."/>
            <person name="Labutti K."/>
            <person name="Pangilinan J."/>
            <person name="Lipzen A."/>
            <person name="Riley R."/>
            <person name="Andreopoulos W."/>
            <person name="He G."/>
            <person name="Johnson J."/>
            <person name="Barry K.W."/>
            <person name="Grigoriev I.V."/>
            <person name="Nagy L."/>
            <person name="Hibbett D."/>
            <person name="Henrissat B."/>
            <person name="Matheny P.B."/>
            <person name="Labbe J."/>
            <person name="Martin F."/>
        </authorList>
    </citation>
    <scope>NUCLEOTIDE SEQUENCE</scope>
    <source>
        <strain evidence="1">FP105234-sp</strain>
    </source>
</reference>
<accession>A0ACB8REX7</accession>
<organism evidence="1 2">
    <name type="scientific">Auriscalpium vulgare</name>
    <dbReference type="NCBI Taxonomy" id="40419"/>
    <lineage>
        <taxon>Eukaryota</taxon>
        <taxon>Fungi</taxon>
        <taxon>Dikarya</taxon>
        <taxon>Basidiomycota</taxon>
        <taxon>Agaricomycotina</taxon>
        <taxon>Agaricomycetes</taxon>
        <taxon>Russulales</taxon>
        <taxon>Auriscalpiaceae</taxon>
        <taxon>Auriscalpium</taxon>
    </lineage>
</organism>
<feature type="non-terminal residue" evidence="1">
    <location>
        <position position="1"/>
    </location>
</feature>
<reference evidence="1" key="2">
    <citation type="journal article" date="2022" name="New Phytol.">
        <title>Evolutionary transition to the ectomycorrhizal habit in the genomes of a hyperdiverse lineage of mushroom-forming fungi.</title>
        <authorList>
            <person name="Looney B."/>
            <person name="Miyauchi S."/>
            <person name="Morin E."/>
            <person name="Drula E."/>
            <person name="Courty P.E."/>
            <person name="Kohler A."/>
            <person name="Kuo A."/>
            <person name="LaButti K."/>
            <person name="Pangilinan J."/>
            <person name="Lipzen A."/>
            <person name="Riley R."/>
            <person name="Andreopoulos W."/>
            <person name="He G."/>
            <person name="Johnson J."/>
            <person name="Nolan M."/>
            <person name="Tritt A."/>
            <person name="Barry K.W."/>
            <person name="Grigoriev I.V."/>
            <person name="Nagy L.G."/>
            <person name="Hibbett D."/>
            <person name="Henrissat B."/>
            <person name="Matheny P.B."/>
            <person name="Labbe J."/>
            <person name="Martin F.M."/>
        </authorList>
    </citation>
    <scope>NUCLEOTIDE SEQUENCE</scope>
    <source>
        <strain evidence="1">FP105234-sp</strain>
    </source>
</reference>
<comment type="caution">
    <text evidence="1">The sequence shown here is derived from an EMBL/GenBank/DDBJ whole genome shotgun (WGS) entry which is preliminary data.</text>
</comment>
<proteinExistence type="predicted"/>
<evidence type="ECO:0000313" key="2">
    <source>
        <dbReference type="Proteomes" id="UP000814033"/>
    </source>
</evidence>
<sequence length="322" mass="35092">ELRHLTIGLVPDTPIRSSLNDIFHVLHQLALLQSLHLAHCLPDCPETSLDQAALPQLESLSLHGPVMACTRLFLRMDIPPSASIDIHCVLPPWSTAKDDPTGTQDAFIEACHCPASPERFARAQTAQFIMMGDSGEVLIGEGTPTIPVLSTDFTTAHEYTTKFALEGEGWEQHRLLETVVAPLLPWANLTALSLVTALTLDGKMSMLPPVWPRFLAQCDSLAQLRLLGTDLSVCVCEALAGNLARGWAAHARVALPRLDTLALCSVNLKKWWCTRTHVRAFVSARREKGAPLRVLRVVGCPGAGRLVWEADLGPDTCIIVDS</sequence>
<evidence type="ECO:0000313" key="1">
    <source>
        <dbReference type="EMBL" id="KAI0042150.1"/>
    </source>
</evidence>